<dbReference type="GeneID" id="190117"/>
<sequence length="227" mass="24285">MLFVILSLLLLSHTTQSCMRMVPPDDVSITTPVPTDDPDNPVTEPMVTDPTAPTAPTTEVPISSTATEPVTTAMPCPTDWMMFDRPSGAWCMKVFKTEKVLPGIAAERCEAEGGVLSGIQNQEELDYITNSYSAFGEPFDAIWIGAQRTTACLASVQTATCTKDNSFEWTDMSTTGIDGFLWSGADPNNGGPALNEHCVIAFVDGPRLADISCARDFDGYVCGTAAV</sequence>
<dbReference type="Pfam" id="PF00059">
    <property type="entry name" value="Lectin_C"/>
    <property type="match status" value="1"/>
</dbReference>
<name>Q9XWQ0_CAEEL</name>
<dbReference type="HOGENOM" id="CLU_058687_1_2_1"/>
<dbReference type="InterPro" id="IPR016186">
    <property type="entry name" value="C-type_lectin-like/link_sf"/>
</dbReference>
<dbReference type="InterPro" id="IPR016187">
    <property type="entry name" value="CTDL_fold"/>
</dbReference>
<dbReference type="PANTHER" id="PTHR23124">
    <property type="entry name" value="C-TYPE LECTIN DOMAIN-CONTAINING PROTEIN-RELATED-RELATED"/>
    <property type="match status" value="1"/>
</dbReference>
<dbReference type="PROSITE" id="PS50041">
    <property type="entry name" value="C_TYPE_LECTIN_2"/>
    <property type="match status" value="1"/>
</dbReference>
<evidence type="ECO:0000313" key="4">
    <source>
        <dbReference type="EMBL" id="CAA21600.4"/>
    </source>
</evidence>
<evidence type="ECO:0000313" key="5">
    <source>
        <dbReference type="Proteomes" id="UP000001940"/>
    </source>
</evidence>
<feature type="region of interest" description="Disordered" evidence="1">
    <location>
        <begin position="29"/>
        <end position="71"/>
    </location>
</feature>
<dbReference type="SUPFAM" id="SSF56436">
    <property type="entry name" value="C-type lectin-like"/>
    <property type="match status" value="1"/>
</dbReference>
<dbReference type="InterPro" id="IPR001304">
    <property type="entry name" value="C-type_lectin-like"/>
</dbReference>
<protein>
    <submittedName>
        <fullName evidence="4">C-type lectin domain-containing protein</fullName>
    </submittedName>
</protein>
<dbReference type="eggNOG" id="KOG4297">
    <property type="taxonomic scope" value="Eukaryota"/>
</dbReference>
<keyword evidence="2" id="KW-0732">Signal</keyword>
<dbReference type="SMART" id="SM00034">
    <property type="entry name" value="CLECT"/>
    <property type="match status" value="1"/>
</dbReference>
<feature type="signal peptide" evidence="2">
    <location>
        <begin position="1"/>
        <end position="17"/>
    </location>
</feature>
<dbReference type="PaxDb" id="6239-Y51A2A.1"/>
<feature type="compositionally biased region" description="Low complexity" evidence="1">
    <location>
        <begin position="29"/>
        <end position="61"/>
    </location>
</feature>
<dbReference type="SMR" id="Q9XWQ0"/>
<dbReference type="CDD" id="cd00037">
    <property type="entry name" value="CLECT"/>
    <property type="match status" value="1"/>
</dbReference>
<feature type="chain" id="PRO_5004337800" evidence="2">
    <location>
        <begin position="18"/>
        <end position="227"/>
    </location>
</feature>
<reference evidence="4 5" key="1">
    <citation type="journal article" date="1998" name="Science">
        <title>Genome sequence of the nematode C. elegans: a platform for investigating biology.</title>
        <authorList>
            <consortium name="The C. elegans sequencing consortium"/>
            <person name="Sulson J.E."/>
            <person name="Waterston R."/>
        </authorList>
    </citation>
    <scope>NUCLEOTIDE SEQUENCE [LARGE SCALE GENOMIC DNA]</scope>
    <source>
        <strain evidence="4 5">Bristol N2</strain>
    </source>
</reference>
<dbReference type="AGR" id="WB:WBGene00013058"/>
<dbReference type="Gene3D" id="3.10.100.10">
    <property type="entry name" value="Mannose-Binding Protein A, subunit A"/>
    <property type="match status" value="1"/>
</dbReference>
<keyword evidence="5" id="KW-1185">Reference proteome</keyword>
<dbReference type="Proteomes" id="UP000001940">
    <property type="component" value="Chromosome V"/>
</dbReference>
<evidence type="ECO:0000313" key="6">
    <source>
        <dbReference type="WormBase" id="Y51A2A.1"/>
    </source>
</evidence>
<dbReference type="EMBL" id="BX284605">
    <property type="protein sequence ID" value="CAA21600.4"/>
    <property type="molecule type" value="Genomic_DNA"/>
</dbReference>
<dbReference type="CTD" id="190117"/>
<proteinExistence type="predicted"/>
<dbReference type="UCSC" id="Y51A2A.1">
    <property type="organism name" value="c. elegans"/>
</dbReference>
<dbReference type="Bgee" id="WBGene00013058">
    <property type="expression patterns" value="Expressed in material anatomical entity and 1 other cell type or tissue"/>
</dbReference>
<dbReference type="PANTHER" id="PTHR23124:SF148">
    <property type="entry name" value="C-TYPE LECTIN DOMAIN-CONTAINING PROTEIN-RELATED"/>
    <property type="match status" value="1"/>
</dbReference>
<dbReference type="WormBase" id="Y51A2A.1">
    <property type="protein sequence ID" value="CE48136"/>
    <property type="gene ID" value="WBGene00013058"/>
    <property type="gene designation" value="clec-247"/>
</dbReference>
<gene>
    <name evidence="4 6" type="primary">clec-247</name>
    <name evidence="4" type="ORF">CELE_Y51A2A.1</name>
    <name evidence="6" type="ORF">Y51A2A.1</name>
</gene>
<evidence type="ECO:0000256" key="1">
    <source>
        <dbReference type="SAM" id="MobiDB-lite"/>
    </source>
</evidence>
<dbReference type="InParanoid" id="Q9XWQ0"/>
<dbReference type="KEGG" id="cel:CELE_Y51A2A.1"/>
<accession>Q9XWQ0</accession>
<organism evidence="4 5">
    <name type="scientific">Caenorhabditis elegans</name>
    <dbReference type="NCBI Taxonomy" id="6239"/>
    <lineage>
        <taxon>Eukaryota</taxon>
        <taxon>Metazoa</taxon>
        <taxon>Ecdysozoa</taxon>
        <taxon>Nematoda</taxon>
        <taxon>Chromadorea</taxon>
        <taxon>Rhabditida</taxon>
        <taxon>Rhabditina</taxon>
        <taxon>Rhabditomorpha</taxon>
        <taxon>Rhabditoidea</taxon>
        <taxon>Rhabditidae</taxon>
        <taxon>Peloderinae</taxon>
        <taxon>Caenorhabditis</taxon>
    </lineage>
</organism>
<evidence type="ECO:0000256" key="2">
    <source>
        <dbReference type="SAM" id="SignalP"/>
    </source>
</evidence>
<dbReference type="AlphaFoldDB" id="Q9XWQ0"/>
<dbReference type="FunCoup" id="Q9XWQ0">
    <property type="interactions" value="2"/>
</dbReference>
<evidence type="ECO:0000259" key="3">
    <source>
        <dbReference type="PROSITE" id="PS50041"/>
    </source>
</evidence>
<feature type="domain" description="C-type lectin" evidence="3">
    <location>
        <begin position="87"/>
        <end position="213"/>
    </location>
</feature>
<dbReference type="RefSeq" id="NP_507577.4">
    <property type="nucleotide sequence ID" value="NM_075176.6"/>
</dbReference>